<organism evidence="17 18">
    <name type="scientific">Coprobacter secundus subsp. similis</name>
    <dbReference type="NCBI Taxonomy" id="2751153"/>
    <lineage>
        <taxon>Bacteria</taxon>
        <taxon>Pseudomonadati</taxon>
        <taxon>Bacteroidota</taxon>
        <taxon>Bacteroidia</taxon>
        <taxon>Bacteroidales</taxon>
        <taxon>Barnesiellaceae</taxon>
        <taxon>Coprobacter</taxon>
    </lineage>
</organism>
<dbReference type="InterPro" id="IPR003594">
    <property type="entry name" value="HATPase_dom"/>
</dbReference>
<keyword evidence="7" id="KW-0067">ATP-binding</keyword>
<evidence type="ECO:0000256" key="13">
    <source>
        <dbReference type="SAM" id="Phobius"/>
    </source>
</evidence>
<comment type="catalytic activity">
    <reaction evidence="1">
        <text>ATP + protein L-histidine = ADP + protein N-phospho-L-histidine.</text>
        <dbReference type="EC" id="2.7.13.3"/>
    </reaction>
</comment>
<dbReference type="InterPro" id="IPR036890">
    <property type="entry name" value="HATPase_C_sf"/>
</dbReference>
<feature type="domain" description="Histidine kinase" evidence="15">
    <location>
        <begin position="828"/>
        <end position="1049"/>
    </location>
</feature>
<dbReference type="InterPro" id="IPR001789">
    <property type="entry name" value="Sig_transdc_resp-reg_receiver"/>
</dbReference>
<evidence type="ECO:0000256" key="9">
    <source>
        <dbReference type="ARBA" id="ARBA00023015"/>
    </source>
</evidence>
<dbReference type="Pfam" id="PF02518">
    <property type="entry name" value="HATPase_c"/>
    <property type="match status" value="1"/>
</dbReference>
<dbReference type="PROSITE" id="PS01124">
    <property type="entry name" value="HTH_ARAC_FAMILY_2"/>
    <property type="match status" value="1"/>
</dbReference>
<evidence type="ECO:0000256" key="5">
    <source>
        <dbReference type="ARBA" id="ARBA00022741"/>
    </source>
</evidence>
<dbReference type="SMART" id="SM00388">
    <property type="entry name" value="HisKA"/>
    <property type="match status" value="1"/>
</dbReference>
<dbReference type="CDD" id="cd00082">
    <property type="entry name" value="HisKA"/>
    <property type="match status" value="1"/>
</dbReference>
<dbReference type="PANTHER" id="PTHR43547">
    <property type="entry name" value="TWO-COMPONENT HISTIDINE KINASE"/>
    <property type="match status" value="1"/>
</dbReference>
<dbReference type="Pfam" id="PF00072">
    <property type="entry name" value="Response_reg"/>
    <property type="match status" value="1"/>
</dbReference>
<dbReference type="SUPFAM" id="SSF52172">
    <property type="entry name" value="CheY-like"/>
    <property type="match status" value="1"/>
</dbReference>
<evidence type="ECO:0000259" key="16">
    <source>
        <dbReference type="PROSITE" id="PS50110"/>
    </source>
</evidence>
<keyword evidence="6 17" id="KW-0418">Kinase</keyword>
<evidence type="ECO:0000256" key="4">
    <source>
        <dbReference type="ARBA" id="ARBA00022679"/>
    </source>
</evidence>
<dbReference type="InterPro" id="IPR011006">
    <property type="entry name" value="CheY-like_superfamily"/>
</dbReference>
<keyword evidence="8" id="KW-0902">Two-component regulatory system</keyword>
<keyword evidence="18" id="KW-1185">Reference proteome</keyword>
<dbReference type="InterPro" id="IPR009057">
    <property type="entry name" value="Homeodomain-like_sf"/>
</dbReference>
<dbReference type="GO" id="GO:0000155">
    <property type="term" value="F:phosphorelay sensor kinase activity"/>
    <property type="evidence" value="ECO:0007669"/>
    <property type="project" value="InterPro"/>
</dbReference>
<dbReference type="GO" id="GO:0003700">
    <property type="term" value="F:DNA-binding transcription factor activity"/>
    <property type="evidence" value="ECO:0007669"/>
    <property type="project" value="InterPro"/>
</dbReference>
<dbReference type="InterPro" id="IPR013783">
    <property type="entry name" value="Ig-like_fold"/>
</dbReference>
<keyword evidence="13" id="KW-0472">Membrane</keyword>
<reference evidence="18" key="1">
    <citation type="submission" date="2020-07" db="EMBL/GenBank/DDBJ databases">
        <title>Complete genome sequencing of Coprobacter sp. strain 2CBH44.</title>
        <authorList>
            <person name="Sakamoto M."/>
            <person name="Murakami T."/>
            <person name="Mori H."/>
        </authorList>
    </citation>
    <scope>NUCLEOTIDE SEQUENCE [LARGE SCALE GENOMIC DNA]</scope>
    <source>
        <strain evidence="18">2CBH44</strain>
    </source>
</reference>
<dbReference type="Pfam" id="PF12833">
    <property type="entry name" value="HTH_18"/>
    <property type="match status" value="1"/>
</dbReference>
<dbReference type="SUPFAM" id="SSF63829">
    <property type="entry name" value="Calcium-dependent phosphotriesterase"/>
    <property type="match status" value="1"/>
</dbReference>
<proteinExistence type="predicted"/>
<keyword evidence="13" id="KW-0812">Transmembrane</keyword>
<dbReference type="Gene3D" id="3.30.565.10">
    <property type="entry name" value="Histidine kinase-like ATPase, C-terminal domain"/>
    <property type="match status" value="1"/>
</dbReference>
<dbReference type="InterPro" id="IPR018060">
    <property type="entry name" value="HTH_AraC"/>
</dbReference>
<dbReference type="PROSITE" id="PS50109">
    <property type="entry name" value="HIS_KIN"/>
    <property type="match status" value="1"/>
</dbReference>
<dbReference type="PROSITE" id="PS00041">
    <property type="entry name" value="HTH_ARAC_FAMILY_1"/>
    <property type="match status" value="1"/>
</dbReference>
<keyword evidence="10" id="KW-0238">DNA-binding</keyword>
<dbReference type="KEGG" id="copr:Cop2CBH44_22860"/>
<evidence type="ECO:0000256" key="6">
    <source>
        <dbReference type="ARBA" id="ARBA00022777"/>
    </source>
</evidence>
<evidence type="ECO:0000256" key="11">
    <source>
        <dbReference type="ARBA" id="ARBA00023163"/>
    </source>
</evidence>
<dbReference type="SUPFAM" id="SSF47384">
    <property type="entry name" value="Homodimeric domain of signal transducing histidine kinase"/>
    <property type="match status" value="1"/>
</dbReference>
<dbReference type="Pfam" id="PF00512">
    <property type="entry name" value="HisKA"/>
    <property type="match status" value="1"/>
</dbReference>
<dbReference type="GO" id="GO:0005524">
    <property type="term" value="F:ATP binding"/>
    <property type="evidence" value="ECO:0007669"/>
    <property type="project" value="UniProtKB-KW"/>
</dbReference>
<dbReference type="GO" id="GO:0043565">
    <property type="term" value="F:sequence-specific DNA binding"/>
    <property type="evidence" value="ECO:0007669"/>
    <property type="project" value="InterPro"/>
</dbReference>
<evidence type="ECO:0000256" key="2">
    <source>
        <dbReference type="ARBA" id="ARBA00012438"/>
    </source>
</evidence>
<dbReference type="InterPro" id="IPR036097">
    <property type="entry name" value="HisK_dim/P_sf"/>
</dbReference>
<evidence type="ECO:0000313" key="17">
    <source>
        <dbReference type="EMBL" id="BCI63933.1"/>
    </source>
</evidence>
<keyword evidence="3 12" id="KW-0597">Phosphoprotein</keyword>
<accession>A0A7G1HY24</accession>
<evidence type="ECO:0000256" key="3">
    <source>
        <dbReference type="ARBA" id="ARBA00022553"/>
    </source>
</evidence>
<dbReference type="InterPro" id="IPR011123">
    <property type="entry name" value="Y_Y_Y"/>
</dbReference>
<feature type="domain" description="HTH araC/xylS-type" evidence="14">
    <location>
        <begin position="1242"/>
        <end position="1341"/>
    </location>
</feature>
<dbReference type="SMART" id="SM00387">
    <property type="entry name" value="HATPase_c"/>
    <property type="match status" value="1"/>
</dbReference>
<dbReference type="Pfam" id="PF07494">
    <property type="entry name" value="Reg_prop"/>
    <property type="match status" value="2"/>
</dbReference>
<keyword evidence="4" id="KW-0808">Transferase</keyword>
<feature type="modified residue" description="4-aspartylphosphate" evidence="12">
    <location>
        <position position="1142"/>
    </location>
</feature>
<feature type="domain" description="Response regulatory" evidence="16">
    <location>
        <begin position="1094"/>
        <end position="1210"/>
    </location>
</feature>
<evidence type="ECO:0000256" key="7">
    <source>
        <dbReference type="ARBA" id="ARBA00022840"/>
    </source>
</evidence>
<evidence type="ECO:0000256" key="12">
    <source>
        <dbReference type="PROSITE-ProRule" id="PRU00169"/>
    </source>
</evidence>
<dbReference type="InterPro" id="IPR011047">
    <property type="entry name" value="Quinoprotein_ADH-like_sf"/>
</dbReference>
<name>A0A7G1HY24_9BACT</name>
<evidence type="ECO:0000256" key="8">
    <source>
        <dbReference type="ARBA" id="ARBA00023012"/>
    </source>
</evidence>
<dbReference type="InterPro" id="IPR004358">
    <property type="entry name" value="Sig_transdc_His_kin-like_C"/>
</dbReference>
<keyword evidence="13" id="KW-1133">Transmembrane helix</keyword>
<dbReference type="InterPro" id="IPR015943">
    <property type="entry name" value="WD40/YVTN_repeat-like_dom_sf"/>
</dbReference>
<evidence type="ECO:0000259" key="15">
    <source>
        <dbReference type="PROSITE" id="PS50109"/>
    </source>
</evidence>
<dbReference type="Gene3D" id="1.10.287.130">
    <property type="match status" value="1"/>
</dbReference>
<dbReference type="SUPFAM" id="SSF46689">
    <property type="entry name" value="Homeodomain-like"/>
    <property type="match status" value="1"/>
</dbReference>
<dbReference type="Gene3D" id="3.40.50.2300">
    <property type="match status" value="1"/>
</dbReference>
<dbReference type="PRINTS" id="PR00344">
    <property type="entry name" value="BCTRLSENSOR"/>
</dbReference>
<dbReference type="EC" id="2.7.13.3" evidence="2"/>
<dbReference type="SMART" id="SM00448">
    <property type="entry name" value="REC"/>
    <property type="match status" value="1"/>
</dbReference>
<dbReference type="Gene3D" id="2.130.10.10">
    <property type="entry name" value="YVTN repeat-like/Quinoprotein amine dehydrogenase"/>
    <property type="match status" value="2"/>
</dbReference>
<dbReference type="FunFam" id="3.30.565.10:FF:000037">
    <property type="entry name" value="Hybrid sensor histidine kinase/response regulator"/>
    <property type="match status" value="1"/>
</dbReference>
<dbReference type="Gene3D" id="1.10.10.60">
    <property type="entry name" value="Homeodomain-like"/>
    <property type="match status" value="1"/>
</dbReference>
<dbReference type="EMBL" id="AP023322">
    <property type="protein sequence ID" value="BCI63933.1"/>
    <property type="molecule type" value="Genomic_DNA"/>
</dbReference>
<dbReference type="Proteomes" id="UP000594042">
    <property type="component" value="Chromosome"/>
</dbReference>
<dbReference type="PANTHER" id="PTHR43547:SF2">
    <property type="entry name" value="HYBRID SIGNAL TRANSDUCTION HISTIDINE KINASE C"/>
    <property type="match status" value="1"/>
</dbReference>
<keyword evidence="9" id="KW-0805">Transcription regulation</keyword>
<dbReference type="PROSITE" id="PS50110">
    <property type="entry name" value="RESPONSE_REGULATORY"/>
    <property type="match status" value="1"/>
</dbReference>
<evidence type="ECO:0000256" key="10">
    <source>
        <dbReference type="ARBA" id="ARBA00023125"/>
    </source>
</evidence>
<feature type="transmembrane region" description="Helical" evidence="13">
    <location>
        <begin position="785"/>
        <end position="804"/>
    </location>
</feature>
<keyword evidence="11" id="KW-0804">Transcription</keyword>
<protein>
    <recommendedName>
        <fullName evidence="2">histidine kinase</fullName>
        <ecNumber evidence="2">2.7.13.3</ecNumber>
    </recommendedName>
</protein>
<dbReference type="RefSeq" id="WP_200754836.1">
    <property type="nucleotide sequence ID" value="NZ_AP023322.1"/>
</dbReference>
<dbReference type="SMART" id="SM00342">
    <property type="entry name" value="HTH_ARAC"/>
    <property type="match status" value="1"/>
</dbReference>
<evidence type="ECO:0000256" key="1">
    <source>
        <dbReference type="ARBA" id="ARBA00000085"/>
    </source>
</evidence>
<sequence>MIHFVKAIFILLFISFSLHINAFEGRFQPIVAQNSLPNNSVTALVTDSYGFIWIGTEYGLSRFDGYNYNSFFYRGQTTNEIPNNQIKQLIETSDKNIWVACNKGLAKINPVTMEITQPILGNVEFSKRVIHTIYEDDFKNIWIGTDVGVYIYSLKYKKLKKIDIGLGDSDNVNVTFIGSDHEKNVWIVSNGGYAKVLHIYCTELFNSKVYDIIKFPKNQHISSFGIDSNGILWSNDGNRLYYYDLVEDPMLLKPHLVTSNVDGKVIYFLENDQLFIGTRWQGGLMVDYKNLGQTVVGLEKYWMSDNIRANSNTVNVFCTDKWGNIWAGTKEGLFLLQRKHQTPFYNITESNENKNTPSHQAISCYSQTSDGKIWVGANNGINLFEWTDRRNNQFQIVRYLDPLLESNGDIIQCMVALDDNMLFIGTKNGVMSFDTEKKAYNKNFRLNDYLRANNKKVCKTICKGNEDNLWLGFADDGTVLFYNRNTEEIIEVGTFKGKDIWSIVQSDDRIWVGTRTGLSSFIYKQNKFSQLKSYFKEKNSPYSLSDEWVTALYIDHTKRLWVGTANGLSLYNSANDTFDEISLNLADNDVAYICGITEDSDSNIWVSTIKGVFKITPSFQVTFFELSYGKFSTVNYAFGSLLARDGTIFLGGINGITYFKPSEIVRDSIIYPVYFSDILVNGKSILEKNGLNQHNTLCLNYDQNHLLIKFSTLFYANPSHVRYYYRLLGYHSDWIYSDQKNYASFPNLPPGKYTFEVRSTNLLGFTQENVNWFEIEILPPLWRTWWAYIIYAILILSLVIYIYYSLIEKNKLLQEDRNNLWRFQLYTNISHGFKAPLMLMEGPLQKLIKEGKELTEKDKNELLKILQRNTKRLTHLINQLMEFRRIDRGRSVLHLTETNIVTLLKDVYSSFLPILESKKINFKFETEEECLSVVFDYEKIETVLFNLFSNALKFTEQGGTIILRLEKDEIKNCIWISLEDTGIGIVKQHQDKIFERFWQEKNNQDSHVRGSGIGLSLAKDFVELHHGKITVESEVGKGSIFSFSLLLGRDHFRREPIETFNKESNSYTSHFVEIEQGLTQEEGYIFLPESNLPLIFIIDDDAELLQYLQTELMTEFSVRAFTGTQNVFSEIVRSNPVLIISDVMINGQEEGFKLCKLIKKDIITSHIPVVLLTGLTSESGKLSGYEVGADAYIEKPVDLGFLMMRIKQLLSNREKYKEKVKMDIIINPKEISVTSVDEKFLANAMVVVEEYMNDSEFSIDDFAREMSISKTLLNNKLQALSGQSTNEFVKTVRLKRAAKLLLTNAYTISEISYMVGFSSPKYFSTSFKKFFNMTPKDYIKEHEKQEK</sequence>
<dbReference type="Gene3D" id="2.60.40.10">
    <property type="entry name" value="Immunoglobulins"/>
    <property type="match status" value="1"/>
</dbReference>
<dbReference type="Pfam" id="PF07495">
    <property type="entry name" value="Y_Y_Y"/>
    <property type="match status" value="1"/>
</dbReference>
<keyword evidence="5" id="KW-0547">Nucleotide-binding</keyword>
<dbReference type="SUPFAM" id="SSF55874">
    <property type="entry name" value="ATPase domain of HSP90 chaperone/DNA topoisomerase II/histidine kinase"/>
    <property type="match status" value="1"/>
</dbReference>
<dbReference type="InterPro" id="IPR005467">
    <property type="entry name" value="His_kinase_dom"/>
</dbReference>
<dbReference type="InterPro" id="IPR003661">
    <property type="entry name" value="HisK_dim/P_dom"/>
</dbReference>
<evidence type="ECO:0000259" key="14">
    <source>
        <dbReference type="PROSITE" id="PS01124"/>
    </source>
</evidence>
<dbReference type="InterPro" id="IPR011110">
    <property type="entry name" value="Reg_prop"/>
</dbReference>
<dbReference type="SUPFAM" id="SSF50998">
    <property type="entry name" value="Quinoprotein alcohol dehydrogenase-like"/>
    <property type="match status" value="1"/>
</dbReference>
<dbReference type="InterPro" id="IPR018062">
    <property type="entry name" value="HTH_AraC-typ_CS"/>
</dbReference>
<gene>
    <name evidence="17" type="ORF">Cop2CBH44_22860</name>
</gene>
<evidence type="ECO:0000313" key="18">
    <source>
        <dbReference type="Proteomes" id="UP000594042"/>
    </source>
</evidence>